<organism evidence="13 14">
    <name type="scientific">Candidatus Kaiserbacteria bacterium RIFCSPHIGHO2_02_FULL_49_34</name>
    <dbReference type="NCBI Taxonomy" id="1798491"/>
    <lineage>
        <taxon>Bacteria</taxon>
        <taxon>Candidatus Kaiseribacteriota</taxon>
    </lineage>
</organism>
<keyword evidence="5 11" id="KW-0812">Transmembrane</keyword>
<evidence type="ECO:0000256" key="7">
    <source>
        <dbReference type="ARBA" id="ARBA00022833"/>
    </source>
</evidence>
<dbReference type="AlphaFoldDB" id="A0A1F6DIE1"/>
<evidence type="ECO:0000256" key="4">
    <source>
        <dbReference type="ARBA" id="ARBA00022670"/>
    </source>
</evidence>
<keyword evidence="10 11" id="KW-0472">Membrane</keyword>
<comment type="caution">
    <text evidence="13">The sequence shown here is derived from an EMBL/GenBank/DDBJ whole genome shotgun (WGS) entry which is preliminary data.</text>
</comment>
<keyword evidence="7" id="KW-0862">Zinc</keyword>
<keyword evidence="6" id="KW-0378">Hydrolase</keyword>
<dbReference type="EMBL" id="MFLE01000025">
    <property type="protein sequence ID" value="OGG61214.1"/>
    <property type="molecule type" value="Genomic_DNA"/>
</dbReference>
<protein>
    <recommendedName>
        <fullName evidence="12">Peptidase M50 domain-containing protein</fullName>
    </recommendedName>
</protein>
<name>A0A1F6DIE1_9BACT</name>
<comment type="subcellular location">
    <subcellularLocation>
        <location evidence="2">Membrane</location>
        <topology evidence="2">Multi-pass membrane protein</topology>
    </subcellularLocation>
</comment>
<dbReference type="Gene3D" id="2.30.42.10">
    <property type="match status" value="1"/>
</dbReference>
<comment type="similarity">
    <text evidence="3">Belongs to the peptidase M50B family.</text>
</comment>
<dbReference type="InterPro" id="IPR008915">
    <property type="entry name" value="Peptidase_M50"/>
</dbReference>
<reference evidence="13 14" key="1">
    <citation type="journal article" date="2016" name="Nat. Commun.">
        <title>Thousands of microbial genomes shed light on interconnected biogeochemical processes in an aquifer system.</title>
        <authorList>
            <person name="Anantharaman K."/>
            <person name="Brown C.T."/>
            <person name="Hug L.A."/>
            <person name="Sharon I."/>
            <person name="Castelle C.J."/>
            <person name="Probst A.J."/>
            <person name="Thomas B.C."/>
            <person name="Singh A."/>
            <person name="Wilkins M.J."/>
            <person name="Karaoz U."/>
            <person name="Brodie E.L."/>
            <person name="Williams K.H."/>
            <person name="Hubbard S.S."/>
            <person name="Banfield J.F."/>
        </authorList>
    </citation>
    <scope>NUCLEOTIDE SEQUENCE [LARGE SCALE GENOMIC DNA]</scope>
</reference>
<evidence type="ECO:0000313" key="14">
    <source>
        <dbReference type="Proteomes" id="UP000176511"/>
    </source>
</evidence>
<dbReference type="PANTHER" id="PTHR42837:SF2">
    <property type="entry name" value="MEMBRANE METALLOPROTEASE ARASP2, CHLOROPLASTIC-RELATED"/>
    <property type="match status" value="1"/>
</dbReference>
<accession>A0A1F6DIE1</accession>
<evidence type="ECO:0000256" key="10">
    <source>
        <dbReference type="ARBA" id="ARBA00023136"/>
    </source>
</evidence>
<dbReference type="GO" id="GO:0004222">
    <property type="term" value="F:metalloendopeptidase activity"/>
    <property type="evidence" value="ECO:0007669"/>
    <property type="project" value="InterPro"/>
</dbReference>
<evidence type="ECO:0000256" key="3">
    <source>
        <dbReference type="ARBA" id="ARBA00007931"/>
    </source>
</evidence>
<feature type="transmembrane region" description="Helical" evidence="11">
    <location>
        <begin position="95"/>
        <end position="116"/>
    </location>
</feature>
<keyword evidence="4" id="KW-0645">Protease</keyword>
<evidence type="ECO:0000313" key="13">
    <source>
        <dbReference type="EMBL" id="OGG61214.1"/>
    </source>
</evidence>
<sequence length="367" mass="39109">MAILIFFAVLLVLVIAHEWGHFIIAKKTGMRVDEFGFGFPPKLWGKKFGETEYTFNALPLGGFVKIYGEDSLLKSDEERAKDPDFKHSFIAQPRWAQALVLVAGVTMNALVAWILFSIIFMVGANTVVLEGEASAASRLTVMSVAPGSAASDAKIPMGAEIVAVTRADGAAPELVPSAFREFTGASTDAITVTYKNGDEETSVTVVPQTGIIADEPDRPVVGLSVALVETVSYPVHEAIWHGFTTTGTQLVAVTEGLFGFFGRVFVGKANLDEVSGPIGLVSMVGSAAQNGFVALMQLTAFISLNLVVINLLPFPALDGGRLLFVALEAIRRKALPVKLVMYANAAGFLFLLGLMAVVTISDIVKLI</sequence>
<feature type="transmembrane region" description="Helical" evidence="11">
    <location>
        <begin position="292"/>
        <end position="312"/>
    </location>
</feature>
<proteinExistence type="inferred from homology"/>
<comment type="cofactor">
    <cofactor evidence="1">
        <name>Zn(2+)</name>
        <dbReference type="ChEBI" id="CHEBI:29105"/>
    </cofactor>
</comment>
<dbReference type="InterPro" id="IPR004387">
    <property type="entry name" value="Pept_M50_Zn"/>
</dbReference>
<dbReference type="CDD" id="cd06163">
    <property type="entry name" value="S2P-M50_PDZ_RseP-like"/>
    <property type="match status" value="1"/>
</dbReference>
<feature type="transmembrane region" description="Helical" evidence="11">
    <location>
        <begin position="341"/>
        <end position="364"/>
    </location>
</feature>
<dbReference type="STRING" id="1798491.A3C87_03650"/>
<gene>
    <name evidence="13" type="ORF">A3C87_03650</name>
</gene>
<evidence type="ECO:0000256" key="1">
    <source>
        <dbReference type="ARBA" id="ARBA00001947"/>
    </source>
</evidence>
<evidence type="ECO:0000256" key="6">
    <source>
        <dbReference type="ARBA" id="ARBA00022801"/>
    </source>
</evidence>
<keyword evidence="8 11" id="KW-1133">Transmembrane helix</keyword>
<dbReference type="PANTHER" id="PTHR42837">
    <property type="entry name" value="REGULATOR OF SIGMA-E PROTEASE RSEP"/>
    <property type="match status" value="1"/>
</dbReference>
<evidence type="ECO:0000256" key="11">
    <source>
        <dbReference type="SAM" id="Phobius"/>
    </source>
</evidence>
<keyword evidence="9" id="KW-0482">Metalloprotease</keyword>
<dbReference type="GO" id="GO:0016020">
    <property type="term" value="C:membrane"/>
    <property type="evidence" value="ECO:0007669"/>
    <property type="project" value="UniProtKB-SubCell"/>
</dbReference>
<evidence type="ECO:0000256" key="5">
    <source>
        <dbReference type="ARBA" id="ARBA00022692"/>
    </source>
</evidence>
<dbReference type="GO" id="GO:0006508">
    <property type="term" value="P:proteolysis"/>
    <property type="evidence" value="ECO:0007669"/>
    <property type="project" value="UniProtKB-KW"/>
</dbReference>
<feature type="domain" description="Peptidase M50" evidence="12">
    <location>
        <begin position="6"/>
        <end position="353"/>
    </location>
</feature>
<evidence type="ECO:0000256" key="8">
    <source>
        <dbReference type="ARBA" id="ARBA00022989"/>
    </source>
</evidence>
<dbReference type="InterPro" id="IPR036034">
    <property type="entry name" value="PDZ_sf"/>
</dbReference>
<evidence type="ECO:0000256" key="2">
    <source>
        <dbReference type="ARBA" id="ARBA00004141"/>
    </source>
</evidence>
<evidence type="ECO:0000256" key="9">
    <source>
        <dbReference type="ARBA" id="ARBA00023049"/>
    </source>
</evidence>
<evidence type="ECO:0000259" key="12">
    <source>
        <dbReference type="Pfam" id="PF02163"/>
    </source>
</evidence>
<dbReference type="Pfam" id="PF02163">
    <property type="entry name" value="Peptidase_M50"/>
    <property type="match status" value="1"/>
</dbReference>
<dbReference type="Proteomes" id="UP000176511">
    <property type="component" value="Unassembled WGS sequence"/>
</dbReference>